<gene>
    <name evidence="1" type="ORF">SAMN02745205_00976</name>
</gene>
<dbReference type="AlphaFoldDB" id="A0A1T4L1E6"/>
<evidence type="ECO:0000313" key="1">
    <source>
        <dbReference type="EMBL" id="SJZ48516.1"/>
    </source>
</evidence>
<dbReference type="Gene3D" id="3.40.50.1820">
    <property type="entry name" value="alpha/beta hydrolase"/>
    <property type="match status" value="1"/>
</dbReference>
<accession>A0A1T4L1E6</accession>
<dbReference type="InterPro" id="IPR007398">
    <property type="entry name" value="BioG"/>
</dbReference>
<reference evidence="1 2" key="1">
    <citation type="submission" date="2017-02" db="EMBL/GenBank/DDBJ databases">
        <authorList>
            <person name="Peterson S.W."/>
        </authorList>
    </citation>
    <scope>NUCLEOTIDE SEQUENCE [LARGE SCALE GENOMIC DNA]</scope>
    <source>
        <strain evidence="1 2">ATCC 700135</strain>
    </source>
</reference>
<protein>
    <submittedName>
        <fullName evidence="1">Biotin synthesis protein BioG</fullName>
    </submittedName>
</protein>
<sequence>MNTLLHQYSSDTKAERLLIYFTGWGTTPEVVGHLSVPEGWDYLTCWDYTTLKDGDLPDLSQYRKVIVVAWSMGVWAADKLAHLFPEDTYGVAINGTPLPMHNDYGIPDLIFQGTLDGLNDENRARFDRRMCGGKSLLALYQSFSARSTDDLRGELLSVYEQVKGLDASTPSLAWRKAYVGTKDLIVPPDNQANYWSRFGTEVRILDGIGHYPFTLFATWDEVL</sequence>
<dbReference type="Pfam" id="PF04301">
    <property type="entry name" value="BioG"/>
    <property type="match status" value="1"/>
</dbReference>
<evidence type="ECO:0000313" key="2">
    <source>
        <dbReference type="Proteomes" id="UP000189956"/>
    </source>
</evidence>
<proteinExistence type="predicted"/>
<dbReference type="EMBL" id="FUWL01000006">
    <property type="protein sequence ID" value="SJZ48516.1"/>
    <property type="molecule type" value="Genomic_DNA"/>
</dbReference>
<organism evidence="1 2">
    <name type="scientific">Porphyromonas cangingivalis</name>
    <dbReference type="NCBI Taxonomy" id="36874"/>
    <lineage>
        <taxon>Bacteria</taxon>
        <taxon>Pseudomonadati</taxon>
        <taxon>Bacteroidota</taxon>
        <taxon>Bacteroidia</taxon>
        <taxon>Bacteroidales</taxon>
        <taxon>Porphyromonadaceae</taxon>
        <taxon>Porphyromonas</taxon>
    </lineage>
</organism>
<dbReference type="Proteomes" id="UP000189956">
    <property type="component" value="Unassembled WGS sequence"/>
</dbReference>
<dbReference type="InterPro" id="IPR029058">
    <property type="entry name" value="AB_hydrolase_fold"/>
</dbReference>
<name>A0A1T4L1E6_PORCN</name>
<dbReference type="SUPFAM" id="SSF53474">
    <property type="entry name" value="alpha/beta-Hydrolases"/>
    <property type="match status" value="1"/>
</dbReference>
<dbReference type="RefSeq" id="WP_025837395.1">
    <property type="nucleotide sequence ID" value="NZ_CALTZT010000017.1"/>
</dbReference>